<dbReference type="CDD" id="cd04496">
    <property type="entry name" value="SSB_OBF"/>
    <property type="match status" value="1"/>
</dbReference>
<dbReference type="InterPro" id="IPR011344">
    <property type="entry name" value="ssDNA-bd"/>
</dbReference>
<feature type="region of interest" description="Disordered" evidence="3">
    <location>
        <begin position="112"/>
        <end position="156"/>
    </location>
</feature>
<accession>A0A5C4MN15</accession>
<gene>
    <name evidence="5" type="ORF">FHE65_11370</name>
    <name evidence="4" type="ORF">FHE65_11430</name>
</gene>
<dbReference type="EMBL" id="VDFR01000049">
    <property type="protein sequence ID" value="TNC46966.1"/>
    <property type="molecule type" value="Genomic_DNA"/>
</dbReference>
<dbReference type="RefSeq" id="WP_139088352.1">
    <property type="nucleotide sequence ID" value="NZ_VDFR01000049.1"/>
</dbReference>
<dbReference type="PANTHER" id="PTHR10302">
    <property type="entry name" value="SINGLE-STRANDED DNA-BINDING PROTEIN"/>
    <property type="match status" value="1"/>
</dbReference>
<evidence type="ECO:0000313" key="6">
    <source>
        <dbReference type="Proteomes" id="UP000306740"/>
    </source>
</evidence>
<sequence length="156" mass="17340">MSDNQMTVYGNLGTPVDYRESKGFGWAMFRVGSTPRFFDRQLGRWRDLETVWITVKASRTLAQNAAASLKIGDPVVVIGRLRSHTWEDKETREQHRRDVLEAATVCHDLNRGTSTFTRNEPAAAQEQPSSDGEAVAEFESSYTTPAPGTPAEPVPV</sequence>
<proteinExistence type="predicted"/>
<evidence type="ECO:0000313" key="4">
    <source>
        <dbReference type="EMBL" id="TNC46897.1"/>
    </source>
</evidence>
<dbReference type="Proteomes" id="UP000306740">
    <property type="component" value="Unassembled WGS sequence"/>
</dbReference>
<comment type="caution">
    <text evidence="5">The sequence shown here is derived from an EMBL/GenBank/DDBJ whole genome shotgun (WGS) entry which is preliminary data.</text>
</comment>
<name>A0A5C4MN15_9ACTN</name>
<dbReference type="GO" id="GO:0009295">
    <property type="term" value="C:nucleoid"/>
    <property type="evidence" value="ECO:0007669"/>
    <property type="project" value="TreeGrafter"/>
</dbReference>
<organism evidence="5 6">
    <name type="scientific">Mumia zhuanghuii</name>
    <dbReference type="NCBI Taxonomy" id="2585211"/>
    <lineage>
        <taxon>Bacteria</taxon>
        <taxon>Bacillati</taxon>
        <taxon>Actinomycetota</taxon>
        <taxon>Actinomycetes</taxon>
        <taxon>Propionibacteriales</taxon>
        <taxon>Nocardioidaceae</taxon>
        <taxon>Mumia</taxon>
    </lineage>
</organism>
<evidence type="ECO:0000256" key="3">
    <source>
        <dbReference type="SAM" id="MobiDB-lite"/>
    </source>
</evidence>
<dbReference type="OrthoDB" id="4427276at2"/>
<evidence type="ECO:0000256" key="2">
    <source>
        <dbReference type="PROSITE-ProRule" id="PRU00252"/>
    </source>
</evidence>
<dbReference type="Gene3D" id="2.40.50.140">
    <property type="entry name" value="Nucleic acid-binding proteins"/>
    <property type="match status" value="1"/>
</dbReference>
<dbReference type="InterPro" id="IPR000424">
    <property type="entry name" value="Primosome_PriB/ssb"/>
</dbReference>
<dbReference type="GO" id="GO:0006260">
    <property type="term" value="P:DNA replication"/>
    <property type="evidence" value="ECO:0007669"/>
    <property type="project" value="InterPro"/>
</dbReference>
<feature type="compositionally biased region" description="Pro residues" evidence="3">
    <location>
        <begin position="147"/>
        <end position="156"/>
    </location>
</feature>
<dbReference type="GO" id="GO:0003697">
    <property type="term" value="F:single-stranded DNA binding"/>
    <property type="evidence" value="ECO:0007669"/>
    <property type="project" value="InterPro"/>
</dbReference>
<dbReference type="AlphaFoldDB" id="A0A5C4MN15"/>
<evidence type="ECO:0000256" key="1">
    <source>
        <dbReference type="ARBA" id="ARBA00023125"/>
    </source>
</evidence>
<dbReference type="Pfam" id="PF00436">
    <property type="entry name" value="SSB"/>
    <property type="match status" value="1"/>
</dbReference>
<dbReference type="PANTHER" id="PTHR10302:SF27">
    <property type="entry name" value="SINGLE-STRANDED DNA-BINDING PROTEIN"/>
    <property type="match status" value="1"/>
</dbReference>
<evidence type="ECO:0000313" key="5">
    <source>
        <dbReference type="EMBL" id="TNC46966.1"/>
    </source>
</evidence>
<protein>
    <submittedName>
        <fullName evidence="5">Single-stranded DNA-binding protein</fullName>
    </submittedName>
</protein>
<dbReference type="SUPFAM" id="SSF50249">
    <property type="entry name" value="Nucleic acid-binding proteins"/>
    <property type="match status" value="1"/>
</dbReference>
<dbReference type="EMBL" id="VDFR01000050">
    <property type="protein sequence ID" value="TNC46897.1"/>
    <property type="molecule type" value="Genomic_DNA"/>
</dbReference>
<keyword evidence="1 2" id="KW-0238">DNA-binding</keyword>
<dbReference type="PROSITE" id="PS50935">
    <property type="entry name" value="SSB"/>
    <property type="match status" value="1"/>
</dbReference>
<reference evidence="5 6" key="1">
    <citation type="submission" date="2019-05" db="EMBL/GenBank/DDBJ databases">
        <title>Mumia sp. nov., isolated from the intestinal contents of plateau pika (Ochotona curzoniae) in the Qinghai-Tibet plateau of China.</title>
        <authorList>
            <person name="Tian Z."/>
        </authorList>
    </citation>
    <scope>NUCLEOTIDE SEQUENCE [LARGE SCALE GENOMIC DNA]</scope>
    <source>
        <strain evidence="6">527</strain>
        <strain evidence="5">Z527</strain>
    </source>
</reference>
<dbReference type="InterPro" id="IPR012340">
    <property type="entry name" value="NA-bd_OB-fold"/>
</dbReference>